<dbReference type="Proteomes" id="UP000199415">
    <property type="component" value="Unassembled WGS sequence"/>
</dbReference>
<comment type="similarity">
    <text evidence="4">Belongs to the cyclic nucleotide phosphodiesterase class-III family.</text>
</comment>
<dbReference type="InterPro" id="IPR029052">
    <property type="entry name" value="Metallo-depent_PP-like"/>
</dbReference>
<reference evidence="6 7" key="1">
    <citation type="submission" date="2016-10" db="EMBL/GenBank/DDBJ databases">
        <authorList>
            <person name="de Groot N.N."/>
        </authorList>
    </citation>
    <scope>NUCLEOTIDE SEQUENCE [LARGE SCALE GENOMIC DNA]</scope>
    <source>
        <strain evidence="6 7">DSM 25584</strain>
    </source>
</reference>
<dbReference type="EMBL" id="FNCE01000003">
    <property type="protein sequence ID" value="SDF88357.1"/>
    <property type="molecule type" value="Genomic_DNA"/>
</dbReference>
<sequence length="292" mass="31001">MARLVHVSDLHCPPLPAMTVREALSKRVLGYASWHRKRKALHRNEVLEALTRDVAACGPDHVCVTGDLTNLGLAAEAPTVAHWLARFGDARDVSAVPGNHDAYVPDAPAPERQWADWMRGDEGQPGFPYLRRRGGLAIVGVSSAVATPPFLATGRIGTEQAGRLEALLRIANNEGLARVVLVHHPPQPGAVRRRVALSDGGRLRAVLARTGAELVLHGHAHKPVRASLTGPEGAIPVLGVGSASCVGDARHPSAGFLVLDLAARDGRLAGTVTDHAYDRVRDAFVEGAQHAL</sequence>
<dbReference type="STRING" id="1082479.SAMN05216241_10322"/>
<evidence type="ECO:0000256" key="3">
    <source>
        <dbReference type="ARBA" id="ARBA00023004"/>
    </source>
</evidence>
<evidence type="ECO:0000256" key="4">
    <source>
        <dbReference type="ARBA" id="ARBA00025742"/>
    </source>
</evidence>
<accession>A0A1G7PPZ6</accession>
<keyword evidence="3" id="KW-0408">Iron</keyword>
<organism evidence="6 7">
    <name type="scientific">Limimonas halophila</name>
    <dbReference type="NCBI Taxonomy" id="1082479"/>
    <lineage>
        <taxon>Bacteria</taxon>
        <taxon>Pseudomonadati</taxon>
        <taxon>Pseudomonadota</taxon>
        <taxon>Alphaproteobacteria</taxon>
        <taxon>Rhodospirillales</taxon>
        <taxon>Rhodovibrionaceae</taxon>
        <taxon>Limimonas</taxon>
    </lineage>
</organism>
<dbReference type="SUPFAM" id="SSF56300">
    <property type="entry name" value="Metallo-dependent phosphatases"/>
    <property type="match status" value="1"/>
</dbReference>
<keyword evidence="1" id="KW-0479">Metal-binding</keyword>
<evidence type="ECO:0000259" key="5">
    <source>
        <dbReference type="Pfam" id="PF00149"/>
    </source>
</evidence>
<dbReference type="InterPro" id="IPR050884">
    <property type="entry name" value="CNP_phosphodiesterase-III"/>
</dbReference>
<dbReference type="AlphaFoldDB" id="A0A1G7PPZ6"/>
<evidence type="ECO:0000256" key="2">
    <source>
        <dbReference type="ARBA" id="ARBA00022801"/>
    </source>
</evidence>
<dbReference type="RefSeq" id="WP_176758537.1">
    <property type="nucleotide sequence ID" value="NZ_FNCE01000003.1"/>
</dbReference>
<dbReference type="Pfam" id="PF00149">
    <property type="entry name" value="Metallophos"/>
    <property type="match status" value="1"/>
</dbReference>
<evidence type="ECO:0000256" key="1">
    <source>
        <dbReference type="ARBA" id="ARBA00022723"/>
    </source>
</evidence>
<name>A0A1G7PPZ6_9PROT</name>
<dbReference type="InterPro" id="IPR004843">
    <property type="entry name" value="Calcineurin-like_PHP"/>
</dbReference>
<dbReference type="GO" id="GO:0016787">
    <property type="term" value="F:hydrolase activity"/>
    <property type="evidence" value="ECO:0007669"/>
    <property type="project" value="UniProtKB-KW"/>
</dbReference>
<evidence type="ECO:0000313" key="6">
    <source>
        <dbReference type="EMBL" id="SDF88357.1"/>
    </source>
</evidence>
<dbReference type="Gene3D" id="3.60.21.10">
    <property type="match status" value="1"/>
</dbReference>
<gene>
    <name evidence="6" type="ORF">SAMN05216241_10322</name>
</gene>
<protein>
    <submittedName>
        <fullName evidence="6">3',5'-cyclic AMP phosphodiesterase CpdA</fullName>
    </submittedName>
</protein>
<evidence type="ECO:0000313" key="7">
    <source>
        <dbReference type="Proteomes" id="UP000199415"/>
    </source>
</evidence>
<dbReference type="PANTHER" id="PTHR42988">
    <property type="entry name" value="PHOSPHOHYDROLASE"/>
    <property type="match status" value="1"/>
</dbReference>
<keyword evidence="7" id="KW-1185">Reference proteome</keyword>
<dbReference type="GO" id="GO:0046872">
    <property type="term" value="F:metal ion binding"/>
    <property type="evidence" value="ECO:0007669"/>
    <property type="project" value="UniProtKB-KW"/>
</dbReference>
<proteinExistence type="inferred from homology"/>
<feature type="domain" description="Calcineurin-like phosphoesterase" evidence="5">
    <location>
        <begin position="3"/>
        <end position="223"/>
    </location>
</feature>
<keyword evidence="2" id="KW-0378">Hydrolase</keyword>
<dbReference type="PANTHER" id="PTHR42988:SF2">
    <property type="entry name" value="CYCLIC NUCLEOTIDE PHOSPHODIESTERASE CBUA0032-RELATED"/>
    <property type="match status" value="1"/>
</dbReference>